<keyword evidence="1" id="KW-0472">Membrane</keyword>
<dbReference type="PANTHER" id="PTHR46825:SF9">
    <property type="entry name" value="BETA-LACTAMASE-RELATED DOMAIN-CONTAINING PROTEIN"/>
    <property type="match status" value="1"/>
</dbReference>
<proteinExistence type="predicted"/>
<dbReference type="InterPro" id="IPR001466">
    <property type="entry name" value="Beta-lactam-related"/>
</dbReference>
<name>A0A6B3NCE3_9CYAN</name>
<accession>A0A6B3NCE3</accession>
<dbReference type="Pfam" id="PF00144">
    <property type="entry name" value="Beta-lactamase"/>
    <property type="match status" value="1"/>
</dbReference>
<evidence type="ECO:0000313" key="3">
    <source>
        <dbReference type="EMBL" id="NER29223.1"/>
    </source>
</evidence>
<feature type="transmembrane region" description="Helical" evidence="1">
    <location>
        <begin position="628"/>
        <end position="649"/>
    </location>
</feature>
<evidence type="ECO:0000259" key="2">
    <source>
        <dbReference type="Pfam" id="PF00144"/>
    </source>
</evidence>
<evidence type="ECO:0000256" key="1">
    <source>
        <dbReference type="SAM" id="Phobius"/>
    </source>
</evidence>
<gene>
    <name evidence="3" type="ORF">F6J89_16720</name>
</gene>
<organism evidence="3">
    <name type="scientific">Symploca sp. SIO1C4</name>
    <dbReference type="NCBI Taxonomy" id="2607765"/>
    <lineage>
        <taxon>Bacteria</taxon>
        <taxon>Bacillati</taxon>
        <taxon>Cyanobacteriota</taxon>
        <taxon>Cyanophyceae</taxon>
        <taxon>Coleofasciculales</taxon>
        <taxon>Coleofasciculaceae</taxon>
        <taxon>Symploca</taxon>
    </lineage>
</organism>
<reference evidence="3" key="1">
    <citation type="submission" date="2019-11" db="EMBL/GenBank/DDBJ databases">
        <title>Genomic insights into an expanded diversity of filamentous marine cyanobacteria reveals the extraordinary biosynthetic potential of Moorea and Okeania.</title>
        <authorList>
            <person name="Ferreira Leao T."/>
            <person name="Wang M."/>
            <person name="Moss N."/>
            <person name="Da Silva R."/>
            <person name="Sanders J."/>
            <person name="Nurk S."/>
            <person name="Gurevich A."/>
            <person name="Humphrey G."/>
            <person name="Reher R."/>
            <person name="Zhu Q."/>
            <person name="Belda-Ferre P."/>
            <person name="Glukhov E."/>
            <person name="Rex R."/>
            <person name="Dorrestein P.C."/>
            <person name="Knight R."/>
            <person name="Pevzner P."/>
            <person name="Gerwick W.H."/>
            <person name="Gerwick L."/>
        </authorList>
    </citation>
    <scope>NUCLEOTIDE SEQUENCE</scope>
    <source>
        <strain evidence="3">SIO1C4</strain>
    </source>
</reference>
<sequence>MKNAIAVLVGLALIWLVSGVPCWATGLSTEPIEITPQQELEAFLDRFFARQMSNKHIPGVAFVLVKDGKISFSKGYGYADLEKKIPVIPEQTLFRVGSISKLFTATAIMQLAEKGLLNLDDDVNEYLDNFQIDKTFPQPITFANLLTHTDGFDSGWGLGAFAHSQAQMTVLADYLAQRLPPRLLPPGEVFLYSDVGMTLAGYLVEVISGIPFSQYIDQNIFQPLGMRHSSFLQPLPLKLAPNLAVGYKYGQTKAEGRGQRAEGIDFDMASQDGIYQRRSFAFNNSVPAAALMSTATDMGQFMIAHLQNGRYSKTRILEEATAKKMHRRQFTHHPNLAGSAYGFYERFLNQQRSIEHSGRMNGYSSLLFLLPEQNLGFFVACNNNAGSLFRELVSQFMDHYYPVSRKLTPLSNSATLTQEHLQKFQGTYRYNRYSHSTIEKLGAVLGEAPEIRVIAGNDGTLAVSSLGKKWVEEEPLLFRSQFADIYMAFRQNQRGEITYMFLGNSIFATLERLAWYETTAFHFKLVVFCALVFLSSCLGGLISWFRSNLFKLPTKAEGRRQKAEVFFILNSRKSSFKQASGITKLAQFLAVLVSSLNLVFMIGMGLVVFRTDFWEFFYGLPKVAIALLYIPLLSVSLTVGLLILVVLVWKNQSWSWLGRLYYCLITLAALVFIPLLDYWNLLGFRF</sequence>
<dbReference type="InterPro" id="IPR012338">
    <property type="entry name" value="Beta-lactam/transpept-like"/>
</dbReference>
<dbReference type="EMBL" id="JAAHFQ010000329">
    <property type="protein sequence ID" value="NER29223.1"/>
    <property type="molecule type" value="Genomic_DNA"/>
</dbReference>
<feature type="domain" description="Beta-lactamase-related" evidence="2">
    <location>
        <begin position="44"/>
        <end position="386"/>
    </location>
</feature>
<dbReference type="AlphaFoldDB" id="A0A6B3NCE3"/>
<feature type="transmembrane region" description="Helical" evidence="1">
    <location>
        <begin position="661"/>
        <end position="681"/>
    </location>
</feature>
<feature type="transmembrane region" description="Helical" evidence="1">
    <location>
        <begin position="585"/>
        <end position="608"/>
    </location>
</feature>
<keyword evidence="1" id="KW-0812">Transmembrane</keyword>
<feature type="transmembrane region" description="Helical" evidence="1">
    <location>
        <begin position="525"/>
        <end position="545"/>
    </location>
</feature>
<dbReference type="InterPro" id="IPR050491">
    <property type="entry name" value="AmpC-like"/>
</dbReference>
<dbReference type="SUPFAM" id="SSF56601">
    <property type="entry name" value="beta-lactamase/transpeptidase-like"/>
    <property type="match status" value="1"/>
</dbReference>
<protein>
    <submittedName>
        <fullName evidence="3">Beta-lactamase family protein</fullName>
    </submittedName>
</protein>
<comment type="caution">
    <text evidence="3">The sequence shown here is derived from an EMBL/GenBank/DDBJ whole genome shotgun (WGS) entry which is preliminary data.</text>
</comment>
<dbReference type="Gene3D" id="3.40.710.10">
    <property type="entry name" value="DD-peptidase/beta-lactamase superfamily"/>
    <property type="match status" value="1"/>
</dbReference>
<keyword evidence="1" id="KW-1133">Transmembrane helix</keyword>
<dbReference type="PANTHER" id="PTHR46825">
    <property type="entry name" value="D-ALANYL-D-ALANINE-CARBOXYPEPTIDASE/ENDOPEPTIDASE AMPH"/>
    <property type="match status" value="1"/>
</dbReference>